<name>A0A8C9HRM0_9PRIM</name>
<dbReference type="Ensembl" id="ENSPTET00000033196.1">
    <property type="protein sequence ID" value="ENSPTEP00000023171.1"/>
    <property type="gene ID" value="ENSPTEG00000023954.1"/>
</dbReference>
<evidence type="ECO:0000256" key="4">
    <source>
        <dbReference type="ARBA" id="ARBA00022692"/>
    </source>
</evidence>
<keyword evidence="9" id="KW-1015">Disulfide bond</keyword>
<keyword evidence="2" id="KW-1003">Cell membrane</keyword>
<dbReference type="Proteomes" id="UP000694416">
    <property type="component" value="Unplaced"/>
</dbReference>
<evidence type="ECO:0000313" key="19">
    <source>
        <dbReference type="Proteomes" id="UP000694416"/>
    </source>
</evidence>
<dbReference type="Pfam" id="PF13895">
    <property type="entry name" value="Ig_2"/>
    <property type="match status" value="2"/>
</dbReference>
<evidence type="ECO:0000256" key="7">
    <source>
        <dbReference type="ARBA" id="ARBA00022989"/>
    </source>
</evidence>
<dbReference type="SUPFAM" id="SSF48726">
    <property type="entry name" value="Immunoglobulin"/>
    <property type="match status" value="2"/>
</dbReference>
<protein>
    <recommendedName>
        <fullName evidence="13">Low affinity immunoglobulin gamma Fc region receptor III-A</fullName>
    </recommendedName>
    <alternativeName>
        <fullName evidence="14">Fc-gamma RIII-alpha</fullName>
    </alternativeName>
</protein>
<dbReference type="FunFam" id="2.60.40.10:FF:000356">
    <property type="entry name" value="Low affinity immunoglobulin gamma Fc region receptor III-A"/>
    <property type="match status" value="1"/>
</dbReference>
<gene>
    <name evidence="18" type="primary">FCGR2A</name>
</gene>
<dbReference type="PROSITE" id="PS50835">
    <property type="entry name" value="IG_LIKE"/>
    <property type="match status" value="2"/>
</dbReference>
<dbReference type="InterPro" id="IPR050488">
    <property type="entry name" value="Ig_Fc_receptor"/>
</dbReference>
<accession>A0A8C9HRM0</accession>
<reference evidence="18" key="2">
    <citation type="submission" date="2025-09" db="UniProtKB">
        <authorList>
            <consortium name="Ensembl"/>
        </authorList>
    </citation>
    <scope>IDENTIFICATION</scope>
</reference>
<feature type="domain" description="Ig-like" evidence="17">
    <location>
        <begin position="113"/>
        <end position="203"/>
    </location>
</feature>
<dbReference type="GO" id="GO:0019864">
    <property type="term" value="F:IgG binding"/>
    <property type="evidence" value="ECO:0007669"/>
    <property type="project" value="UniProtKB-KW"/>
</dbReference>
<evidence type="ECO:0000313" key="18">
    <source>
        <dbReference type="Ensembl" id="ENSPTEP00000023171.1"/>
    </source>
</evidence>
<evidence type="ECO:0000256" key="6">
    <source>
        <dbReference type="ARBA" id="ARBA00022737"/>
    </source>
</evidence>
<dbReference type="PANTHER" id="PTHR11481">
    <property type="entry name" value="IMMUNOGLOBULIN FC RECEPTOR"/>
    <property type="match status" value="1"/>
</dbReference>
<keyword evidence="3" id="KW-0390">IgG-binding protein</keyword>
<evidence type="ECO:0000259" key="17">
    <source>
        <dbReference type="PROSITE" id="PS50835"/>
    </source>
</evidence>
<dbReference type="InterPro" id="IPR003599">
    <property type="entry name" value="Ig_sub"/>
</dbReference>
<dbReference type="CDD" id="cd05752">
    <property type="entry name" value="Ig1_FcgammaR_like"/>
    <property type="match status" value="1"/>
</dbReference>
<organism evidence="18 19">
    <name type="scientific">Piliocolobus tephrosceles</name>
    <name type="common">Ugandan red Colobus</name>
    <dbReference type="NCBI Taxonomy" id="591936"/>
    <lineage>
        <taxon>Eukaryota</taxon>
        <taxon>Metazoa</taxon>
        <taxon>Chordata</taxon>
        <taxon>Craniata</taxon>
        <taxon>Vertebrata</taxon>
        <taxon>Euteleostomi</taxon>
        <taxon>Mammalia</taxon>
        <taxon>Eutheria</taxon>
        <taxon>Euarchontoglires</taxon>
        <taxon>Primates</taxon>
        <taxon>Haplorrhini</taxon>
        <taxon>Catarrhini</taxon>
        <taxon>Cercopithecidae</taxon>
        <taxon>Colobinae</taxon>
        <taxon>Piliocolobus</taxon>
    </lineage>
</organism>
<evidence type="ECO:0000256" key="3">
    <source>
        <dbReference type="ARBA" id="ARBA00022652"/>
    </source>
</evidence>
<sequence length="355" mass="39272">MTMETQMSQNVFSSNLWLLQPLTVLLLLASADSQAAPLKAVLKLEPPWINVLQEDSVTLMCQGAHSPDSDSTQWFHNGNLIPTHTQPSYRFKANNNDSGEYRCQTGRTSLSDPVHLTVLSEWLALQTPHLEFQEGETIMLRCHSWKDKPLIKVTFFQNGKSKKFSHMDPNFSIPQANHSHSGDYHCTGNIGYTPYSSKPVTITVQVPSVGSSSPMGINVAVVTGIAVAAIVAAVVALIYCRKKRISGRASLRCHGVAFLTLLGIPMGELNSASGPALFQLSQETLSAGKWGRPSLRNQPIPLILMRLTKSGLRTQSPIHFSCIRMLWKSLMTKTVFSFHCLALGFEKKIREGKIW</sequence>
<evidence type="ECO:0000256" key="10">
    <source>
        <dbReference type="ARBA" id="ARBA00023170"/>
    </source>
</evidence>
<dbReference type="GO" id="GO:0019770">
    <property type="term" value="F:IgG receptor activity"/>
    <property type="evidence" value="ECO:0007669"/>
    <property type="project" value="TreeGrafter"/>
</dbReference>
<evidence type="ECO:0000256" key="12">
    <source>
        <dbReference type="ARBA" id="ARBA00023319"/>
    </source>
</evidence>
<evidence type="ECO:0000256" key="14">
    <source>
        <dbReference type="ARBA" id="ARBA00077058"/>
    </source>
</evidence>
<dbReference type="GO" id="GO:0050766">
    <property type="term" value="P:positive regulation of phagocytosis"/>
    <property type="evidence" value="ECO:0007669"/>
    <property type="project" value="TreeGrafter"/>
</dbReference>
<dbReference type="AlphaFoldDB" id="A0A8C9HRM0"/>
<evidence type="ECO:0000256" key="8">
    <source>
        <dbReference type="ARBA" id="ARBA00023136"/>
    </source>
</evidence>
<evidence type="ECO:0000256" key="5">
    <source>
        <dbReference type="ARBA" id="ARBA00022729"/>
    </source>
</evidence>
<keyword evidence="8 15" id="KW-0472">Membrane</keyword>
<feature type="domain" description="Ig-like" evidence="17">
    <location>
        <begin position="37"/>
        <end position="104"/>
    </location>
</feature>
<dbReference type="CDD" id="cd05753">
    <property type="entry name" value="Ig2_FcgammaR_like"/>
    <property type="match status" value="1"/>
</dbReference>
<dbReference type="Gene3D" id="2.60.40.10">
    <property type="entry name" value="Immunoglobulins"/>
    <property type="match status" value="2"/>
</dbReference>
<feature type="transmembrane region" description="Helical" evidence="15">
    <location>
        <begin position="215"/>
        <end position="240"/>
    </location>
</feature>
<keyword evidence="10" id="KW-0675">Receptor</keyword>
<evidence type="ECO:0000256" key="9">
    <source>
        <dbReference type="ARBA" id="ARBA00023157"/>
    </source>
</evidence>
<keyword evidence="4 15" id="KW-0812">Transmembrane</keyword>
<dbReference type="GO" id="GO:0001788">
    <property type="term" value="P:antibody-dependent cellular cytotoxicity"/>
    <property type="evidence" value="ECO:0007669"/>
    <property type="project" value="TreeGrafter"/>
</dbReference>
<keyword evidence="11" id="KW-0325">Glycoprotein</keyword>
<evidence type="ECO:0000256" key="13">
    <source>
        <dbReference type="ARBA" id="ARBA00040880"/>
    </source>
</evidence>
<keyword evidence="19" id="KW-1185">Reference proteome</keyword>
<reference evidence="18" key="1">
    <citation type="submission" date="2025-08" db="UniProtKB">
        <authorList>
            <consortium name="Ensembl"/>
        </authorList>
    </citation>
    <scope>IDENTIFICATION</scope>
</reference>
<evidence type="ECO:0000256" key="15">
    <source>
        <dbReference type="SAM" id="Phobius"/>
    </source>
</evidence>
<evidence type="ECO:0000256" key="11">
    <source>
        <dbReference type="ARBA" id="ARBA00023180"/>
    </source>
</evidence>
<dbReference type="InterPro" id="IPR013783">
    <property type="entry name" value="Ig-like_fold"/>
</dbReference>
<keyword evidence="7 15" id="KW-1133">Transmembrane helix</keyword>
<keyword evidence="12" id="KW-0393">Immunoglobulin domain</keyword>
<keyword evidence="5 16" id="KW-0732">Signal</keyword>
<keyword evidence="6" id="KW-0677">Repeat</keyword>
<dbReference type="GO" id="GO:0009897">
    <property type="term" value="C:external side of plasma membrane"/>
    <property type="evidence" value="ECO:0007669"/>
    <property type="project" value="TreeGrafter"/>
</dbReference>
<dbReference type="FunFam" id="2.60.40.10:FF:000217">
    <property type="entry name" value="High affinity immunoglobulin gamma Fc receptor I"/>
    <property type="match status" value="1"/>
</dbReference>
<proteinExistence type="predicted"/>
<comment type="subcellular location">
    <subcellularLocation>
        <location evidence="1">Cell membrane</location>
        <topology evidence="1">Single-pass type I membrane protein</topology>
    </subcellularLocation>
</comment>
<dbReference type="InterPro" id="IPR036179">
    <property type="entry name" value="Ig-like_dom_sf"/>
</dbReference>
<dbReference type="PANTHER" id="PTHR11481:SF97">
    <property type="entry name" value="LOW AFFINITY IMMUNOGLOBULIN GAMMA FC REGION RECEPTOR II-B-RELATED"/>
    <property type="match status" value="1"/>
</dbReference>
<dbReference type="SMART" id="SM00409">
    <property type="entry name" value="IG"/>
    <property type="match status" value="2"/>
</dbReference>
<evidence type="ECO:0000256" key="16">
    <source>
        <dbReference type="SAM" id="SignalP"/>
    </source>
</evidence>
<feature type="signal peptide" evidence="16">
    <location>
        <begin position="1"/>
        <end position="33"/>
    </location>
</feature>
<feature type="chain" id="PRO_5034383827" description="Low affinity immunoglobulin gamma Fc region receptor III-A" evidence="16">
    <location>
        <begin position="34"/>
        <end position="355"/>
    </location>
</feature>
<dbReference type="InterPro" id="IPR007110">
    <property type="entry name" value="Ig-like_dom"/>
</dbReference>
<evidence type="ECO:0000256" key="1">
    <source>
        <dbReference type="ARBA" id="ARBA00004251"/>
    </source>
</evidence>
<dbReference type="GO" id="GO:0032760">
    <property type="term" value="P:positive regulation of tumor necrosis factor production"/>
    <property type="evidence" value="ECO:0007669"/>
    <property type="project" value="TreeGrafter"/>
</dbReference>
<evidence type="ECO:0000256" key="2">
    <source>
        <dbReference type="ARBA" id="ARBA00022475"/>
    </source>
</evidence>